<protein>
    <submittedName>
        <fullName evidence="1">Glycosyltransferase</fullName>
    </submittedName>
</protein>
<dbReference type="PANTHER" id="PTHR12526">
    <property type="entry name" value="GLYCOSYLTRANSFERASE"/>
    <property type="match status" value="1"/>
</dbReference>
<dbReference type="PANTHER" id="PTHR12526:SF623">
    <property type="entry name" value="WABG"/>
    <property type="match status" value="1"/>
</dbReference>
<dbReference type="SUPFAM" id="SSF53756">
    <property type="entry name" value="UDP-Glycosyltransferase/glycogen phosphorylase"/>
    <property type="match status" value="1"/>
</dbReference>
<dbReference type="Proteomes" id="UP000321062">
    <property type="component" value="Chromosome"/>
</dbReference>
<dbReference type="GO" id="GO:0016757">
    <property type="term" value="F:glycosyltransferase activity"/>
    <property type="evidence" value="ECO:0007669"/>
    <property type="project" value="InterPro"/>
</dbReference>
<dbReference type="InterPro" id="IPR028098">
    <property type="entry name" value="Glyco_trans_4-like_N"/>
</dbReference>
<dbReference type="OrthoDB" id="7929921at2"/>
<dbReference type="RefSeq" id="WP_082202326.1">
    <property type="nucleotide sequence ID" value="NZ_BMFM01000001.1"/>
</dbReference>
<evidence type="ECO:0000313" key="2">
    <source>
        <dbReference type="Proteomes" id="UP000321062"/>
    </source>
</evidence>
<dbReference type="KEGG" id="yti:FNA67_00375"/>
<accession>A0A5B9DJ85</accession>
<proteinExistence type="predicted"/>
<name>A0A5B9DJ85_9HYPH</name>
<dbReference type="EMBL" id="CP041690">
    <property type="protein sequence ID" value="QEE18729.1"/>
    <property type="molecule type" value="Genomic_DNA"/>
</dbReference>
<keyword evidence="2" id="KW-1185">Reference proteome</keyword>
<gene>
    <name evidence="1" type="ORF">FNA67_00375</name>
</gene>
<dbReference type="Pfam" id="PF00534">
    <property type="entry name" value="Glycos_transf_1"/>
    <property type="match status" value="1"/>
</dbReference>
<dbReference type="AlphaFoldDB" id="A0A5B9DJ85"/>
<evidence type="ECO:0000313" key="1">
    <source>
        <dbReference type="EMBL" id="QEE18729.1"/>
    </source>
</evidence>
<reference evidence="1 2" key="1">
    <citation type="journal article" date="2015" name="Int. J. Syst. Evol. Microbiol.">
        <title>Youhaiella tibetensis gen. nov., sp. nov., isolated from subsurface sediment.</title>
        <authorList>
            <person name="Wang Y.X."/>
            <person name="Huang F.Q."/>
            <person name="Nogi Y."/>
            <person name="Pang S.J."/>
            <person name="Wang P.K."/>
            <person name="Lv J."/>
        </authorList>
    </citation>
    <scope>NUCLEOTIDE SEQUENCE [LARGE SCALE GENOMIC DNA]</scope>
    <source>
        <strain evidence="2">fig4</strain>
    </source>
</reference>
<dbReference type="Pfam" id="PF13439">
    <property type="entry name" value="Glyco_transf_4"/>
    <property type="match status" value="1"/>
</dbReference>
<dbReference type="InterPro" id="IPR001296">
    <property type="entry name" value="Glyco_trans_1"/>
</dbReference>
<keyword evidence="1" id="KW-0808">Transferase</keyword>
<dbReference type="Gene3D" id="3.40.50.2000">
    <property type="entry name" value="Glycogen Phosphorylase B"/>
    <property type="match status" value="2"/>
</dbReference>
<organism evidence="1 2">
    <name type="scientific">Paradevosia tibetensis</name>
    <dbReference type="NCBI Taxonomy" id="1447062"/>
    <lineage>
        <taxon>Bacteria</taxon>
        <taxon>Pseudomonadati</taxon>
        <taxon>Pseudomonadota</taxon>
        <taxon>Alphaproteobacteria</taxon>
        <taxon>Hyphomicrobiales</taxon>
        <taxon>Devosiaceae</taxon>
        <taxon>Paradevosia</taxon>
    </lineage>
</organism>
<sequence>MSDRILFVIGSLNYGGAERHLVQVLPQLAKRGYTVEVFALSEPGAQARLLEEQGIRVYAPALAPGPANAPYRMLRLIVASWSLSIHLLTTRPNTVHFFLPQAYLLGGLCSLLTGSPRKVMSRRSRNFYQRKHPSMARVERWLHGKMDALIGNSLPVVADLKTEGAPLERLGLIRNGIDLAPFSDVQDRAAVRVELGIGEDELVFIKVANLIPYKGHEDLLRALAIAELPERWRLIVVGRDDGILGALRACAESLGLADRVIWAGPRTDVPSLLKAADVGVLASHEEGFSNAVLEYMAARLPAVVTDVGGNAEAVSDGLTGFVVPAHDERSLAHALERLGEARDRQLMGVAARERVEQLFSLDACIDAYETLYQSVRDGRGLSKSLRPEIF</sequence>